<keyword evidence="1" id="KW-0812">Transmembrane</keyword>
<accession>A0A3S5FEB5</accession>
<name>A0A3S5FEB5_9PLAT</name>
<keyword evidence="1" id="KW-0472">Membrane</keyword>
<comment type="caution">
    <text evidence="2">The sequence shown here is derived from an EMBL/GenBank/DDBJ whole genome shotgun (WGS) entry which is preliminary data.</text>
</comment>
<keyword evidence="3" id="KW-1185">Reference proteome</keyword>
<gene>
    <name evidence="2" type="ORF">PXEA_LOCUS17727</name>
</gene>
<proteinExistence type="predicted"/>
<dbReference type="AlphaFoldDB" id="A0A3S5FEB5"/>
<protein>
    <submittedName>
        <fullName evidence="2">Uncharacterized protein</fullName>
    </submittedName>
</protein>
<dbReference type="EMBL" id="CAAALY010066938">
    <property type="protein sequence ID" value="VEL24287.1"/>
    <property type="molecule type" value="Genomic_DNA"/>
</dbReference>
<keyword evidence="1" id="KW-1133">Transmembrane helix</keyword>
<evidence type="ECO:0000256" key="1">
    <source>
        <dbReference type="SAM" id="Phobius"/>
    </source>
</evidence>
<dbReference type="Proteomes" id="UP000784294">
    <property type="component" value="Unassembled WGS sequence"/>
</dbReference>
<evidence type="ECO:0000313" key="2">
    <source>
        <dbReference type="EMBL" id="VEL24287.1"/>
    </source>
</evidence>
<evidence type="ECO:0000313" key="3">
    <source>
        <dbReference type="Proteomes" id="UP000784294"/>
    </source>
</evidence>
<organism evidence="2 3">
    <name type="scientific">Protopolystoma xenopodis</name>
    <dbReference type="NCBI Taxonomy" id="117903"/>
    <lineage>
        <taxon>Eukaryota</taxon>
        <taxon>Metazoa</taxon>
        <taxon>Spiralia</taxon>
        <taxon>Lophotrochozoa</taxon>
        <taxon>Platyhelminthes</taxon>
        <taxon>Monogenea</taxon>
        <taxon>Polyopisthocotylea</taxon>
        <taxon>Polystomatidea</taxon>
        <taxon>Polystomatidae</taxon>
        <taxon>Protopolystoma</taxon>
    </lineage>
</organism>
<sequence>MFFLCSKELIEMSSIYPRKATNPLSNDHVFRRARLFEPTLDVTHSDITVDGEAKLSLPSLLFEDESEWPISPIGSICKLASDRECISSHSRSNDLLASEIPHFCCDSNQFNTTSNFSRSFVRKKLPWKKPTDPIIFPLSASELDPNPTPGVRRSKRPRPCVHPGLVNLYEDRFDPETKFWYRGIYARALFPSPREIKRRQRLYNRIQAGVYSNFNYTLCFLLVELKMAQASYVIVYGTTILMIYFVW</sequence>
<feature type="transmembrane region" description="Helical" evidence="1">
    <location>
        <begin position="229"/>
        <end position="246"/>
    </location>
</feature>
<reference evidence="2" key="1">
    <citation type="submission" date="2018-11" db="EMBL/GenBank/DDBJ databases">
        <authorList>
            <consortium name="Pathogen Informatics"/>
        </authorList>
    </citation>
    <scope>NUCLEOTIDE SEQUENCE</scope>
</reference>